<protein>
    <submittedName>
        <fullName evidence="1">Uncharacterized protein</fullName>
    </submittedName>
</protein>
<feature type="non-terminal residue" evidence="1">
    <location>
        <position position="1"/>
    </location>
</feature>
<dbReference type="AlphaFoldDB" id="A0A0S3REM7"/>
<dbReference type="Proteomes" id="UP000291084">
    <property type="component" value="Chromosome 2"/>
</dbReference>
<evidence type="ECO:0000313" key="1">
    <source>
        <dbReference type="EMBL" id="BAT78870.1"/>
    </source>
</evidence>
<name>A0A0S3REM7_PHAAN</name>
<organism evidence="1 2">
    <name type="scientific">Vigna angularis var. angularis</name>
    <dbReference type="NCBI Taxonomy" id="157739"/>
    <lineage>
        <taxon>Eukaryota</taxon>
        <taxon>Viridiplantae</taxon>
        <taxon>Streptophyta</taxon>
        <taxon>Embryophyta</taxon>
        <taxon>Tracheophyta</taxon>
        <taxon>Spermatophyta</taxon>
        <taxon>Magnoliopsida</taxon>
        <taxon>eudicotyledons</taxon>
        <taxon>Gunneridae</taxon>
        <taxon>Pentapetalae</taxon>
        <taxon>rosids</taxon>
        <taxon>fabids</taxon>
        <taxon>Fabales</taxon>
        <taxon>Fabaceae</taxon>
        <taxon>Papilionoideae</taxon>
        <taxon>50 kb inversion clade</taxon>
        <taxon>NPAAA clade</taxon>
        <taxon>indigoferoid/millettioid clade</taxon>
        <taxon>Phaseoleae</taxon>
        <taxon>Vigna</taxon>
    </lineage>
</organism>
<accession>A0A0S3REM7</accession>
<keyword evidence="2" id="KW-1185">Reference proteome</keyword>
<proteinExistence type="predicted"/>
<evidence type="ECO:0000313" key="2">
    <source>
        <dbReference type="Proteomes" id="UP000291084"/>
    </source>
</evidence>
<sequence>HDKCSRCLTITCCSLGSLKNSDIRHDSYRATLHSACLSYLKELKLTILFPKNIKPLLSLSGHITHGFCKSRHGVILVWLILIQPLYHLLETSRINITLVCFIAYVYSQLFF</sequence>
<dbReference type="EMBL" id="AP015035">
    <property type="protein sequence ID" value="BAT78870.1"/>
    <property type="molecule type" value="Genomic_DNA"/>
</dbReference>
<reference evidence="1 2" key="1">
    <citation type="journal article" date="2015" name="Sci. Rep.">
        <title>The power of single molecule real-time sequencing technology in the de novo assembly of a eukaryotic genome.</title>
        <authorList>
            <person name="Sakai H."/>
            <person name="Naito K."/>
            <person name="Ogiso-Tanaka E."/>
            <person name="Takahashi Y."/>
            <person name="Iseki K."/>
            <person name="Muto C."/>
            <person name="Satou K."/>
            <person name="Teruya K."/>
            <person name="Shiroma A."/>
            <person name="Shimoji M."/>
            <person name="Hirano T."/>
            <person name="Itoh T."/>
            <person name="Kaga A."/>
            <person name="Tomooka N."/>
        </authorList>
    </citation>
    <scope>NUCLEOTIDE SEQUENCE [LARGE SCALE GENOMIC DNA]</scope>
    <source>
        <strain evidence="2">cv. Shumari</strain>
    </source>
</reference>
<gene>
    <name evidence="1" type="primary">Vigan.02G162200</name>
    <name evidence="1" type="ORF">VIGAN_02162200</name>
</gene>